<protein>
    <submittedName>
        <fullName evidence="2">Uncharacterized protein</fullName>
    </submittedName>
</protein>
<evidence type="ECO:0000313" key="2">
    <source>
        <dbReference type="EMBL" id="KAH0457824.1"/>
    </source>
</evidence>
<dbReference type="EMBL" id="JAGFBR010000012">
    <property type="protein sequence ID" value="KAH0457824.1"/>
    <property type="molecule type" value="Genomic_DNA"/>
</dbReference>
<name>A0AAV7GQ57_DENCH</name>
<evidence type="ECO:0000256" key="1">
    <source>
        <dbReference type="SAM" id="MobiDB-lite"/>
    </source>
</evidence>
<dbReference type="Proteomes" id="UP000775213">
    <property type="component" value="Unassembled WGS sequence"/>
</dbReference>
<dbReference type="Pfam" id="PF15365">
    <property type="entry name" value="PNRC"/>
    <property type="match status" value="1"/>
</dbReference>
<dbReference type="InterPro" id="IPR028322">
    <property type="entry name" value="PNRC-like_rgn"/>
</dbReference>
<gene>
    <name evidence="2" type="ORF">IEQ34_013139</name>
</gene>
<keyword evidence="3" id="KW-1185">Reference proteome</keyword>
<proteinExistence type="predicted"/>
<feature type="region of interest" description="Disordered" evidence="1">
    <location>
        <begin position="90"/>
        <end position="111"/>
    </location>
</feature>
<feature type="region of interest" description="Disordered" evidence="1">
    <location>
        <begin position="157"/>
        <end position="190"/>
    </location>
</feature>
<dbReference type="AlphaFoldDB" id="A0AAV7GQ57"/>
<reference evidence="2 3" key="1">
    <citation type="journal article" date="2021" name="Hortic Res">
        <title>Chromosome-scale assembly of the Dendrobium chrysotoxum genome enhances the understanding of orchid evolution.</title>
        <authorList>
            <person name="Zhang Y."/>
            <person name="Zhang G.Q."/>
            <person name="Zhang D."/>
            <person name="Liu X.D."/>
            <person name="Xu X.Y."/>
            <person name="Sun W.H."/>
            <person name="Yu X."/>
            <person name="Zhu X."/>
            <person name="Wang Z.W."/>
            <person name="Zhao X."/>
            <person name="Zhong W.Y."/>
            <person name="Chen H."/>
            <person name="Yin W.L."/>
            <person name="Huang T."/>
            <person name="Niu S.C."/>
            <person name="Liu Z.J."/>
        </authorList>
    </citation>
    <scope>NUCLEOTIDE SEQUENCE [LARGE SCALE GENOMIC DNA]</scope>
    <source>
        <strain evidence="2">Lindl</strain>
    </source>
</reference>
<dbReference type="PANTHER" id="PTHR35306:SF1">
    <property type="entry name" value="VQ DOMAIN-CONTAINING PROTEIN"/>
    <property type="match status" value="1"/>
</dbReference>
<dbReference type="GO" id="GO:0016071">
    <property type="term" value="P:mRNA metabolic process"/>
    <property type="evidence" value="ECO:0007669"/>
    <property type="project" value="UniProtKB-ARBA"/>
</dbReference>
<sequence>MWGDCRLDRQYFTLFSVLSYLLDMETLVVLAEHRNQACRRSKAHISDRFEISPSSGFKGINCRTFQSGSGILPSPAPVLPSYGSALELKSSGIRSETPKPTGKSNPITISPKPSPKFPVFCDDLSCSELWAGPTYSNSPPPSSLPIPKFSLRPKRSVSLDLPDLGSDTELKPEAKSAPASPGRDSPLSHANDFFNCTTSATQNLRRILNLDLGN</sequence>
<accession>A0AAV7GQ57</accession>
<organism evidence="2 3">
    <name type="scientific">Dendrobium chrysotoxum</name>
    <name type="common">Orchid</name>
    <dbReference type="NCBI Taxonomy" id="161865"/>
    <lineage>
        <taxon>Eukaryota</taxon>
        <taxon>Viridiplantae</taxon>
        <taxon>Streptophyta</taxon>
        <taxon>Embryophyta</taxon>
        <taxon>Tracheophyta</taxon>
        <taxon>Spermatophyta</taxon>
        <taxon>Magnoliopsida</taxon>
        <taxon>Liliopsida</taxon>
        <taxon>Asparagales</taxon>
        <taxon>Orchidaceae</taxon>
        <taxon>Epidendroideae</taxon>
        <taxon>Malaxideae</taxon>
        <taxon>Dendrobiinae</taxon>
        <taxon>Dendrobium</taxon>
    </lineage>
</organism>
<evidence type="ECO:0000313" key="3">
    <source>
        <dbReference type="Proteomes" id="UP000775213"/>
    </source>
</evidence>
<dbReference type="PANTHER" id="PTHR35306">
    <property type="entry name" value="BNAA03G57290D PROTEIN"/>
    <property type="match status" value="1"/>
</dbReference>
<comment type="caution">
    <text evidence="2">The sequence shown here is derived from an EMBL/GenBank/DDBJ whole genome shotgun (WGS) entry which is preliminary data.</text>
</comment>